<dbReference type="CDD" id="cd07984">
    <property type="entry name" value="LPLAT_LABLAT-like"/>
    <property type="match status" value="1"/>
</dbReference>
<dbReference type="AlphaFoldDB" id="A0A1G5EJ46"/>
<dbReference type="GO" id="GO:0005886">
    <property type="term" value="C:plasma membrane"/>
    <property type="evidence" value="ECO:0007669"/>
    <property type="project" value="UniProtKB-SubCell"/>
</dbReference>
<keyword evidence="5" id="KW-0472">Membrane</keyword>
<evidence type="ECO:0000256" key="5">
    <source>
        <dbReference type="ARBA" id="ARBA00023136"/>
    </source>
</evidence>
<dbReference type="Proteomes" id="UP000198870">
    <property type="component" value="Unassembled WGS sequence"/>
</dbReference>
<evidence type="ECO:0000256" key="2">
    <source>
        <dbReference type="ARBA" id="ARBA00022475"/>
    </source>
</evidence>
<reference evidence="7 8" key="1">
    <citation type="submission" date="2016-10" db="EMBL/GenBank/DDBJ databases">
        <authorList>
            <person name="de Groot N.N."/>
        </authorList>
    </citation>
    <scope>NUCLEOTIDE SEQUENCE [LARGE SCALE GENOMIC DNA]</scope>
    <source>
        <strain evidence="7 8">AA1</strain>
    </source>
</reference>
<dbReference type="OrthoDB" id="9803456at2"/>
<evidence type="ECO:0000256" key="3">
    <source>
        <dbReference type="ARBA" id="ARBA00022519"/>
    </source>
</evidence>
<sequence>MLNLFSRFVSFLPLSVAMAFGRAFGWIWFHVIPIRRKEALHNINRAMGRDLTKREQRIIIRELFSNFAMYIMEILRIPHMTVAENKKLVQIDGWEHVDAALARGKGVLLVATHIDNVDLGGCSMAMRGAPIAVVVKEMSKSAEKFISSVRKNTGVIIINRKGTKNYIKELLAENKIVTLVIDQHLAQHRSIVCDFFGQLAATTPAPARFAFETGATIIPAVINRKAKAGHHHVRVSPAFELETPYEDEDLNIRHNTERLNRIAEDWIRQAPNQWWWFHRRWKVQDSPEGWDIPDSLLKQVAAASDDR</sequence>
<keyword evidence="6" id="KW-0012">Acyltransferase</keyword>
<dbReference type="InterPro" id="IPR004960">
    <property type="entry name" value="LipA_acyltrans"/>
</dbReference>
<dbReference type="PIRSF" id="PIRSF026649">
    <property type="entry name" value="MsbB"/>
    <property type="match status" value="1"/>
</dbReference>
<keyword evidence="2" id="KW-1003">Cell membrane</keyword>
<comment type="subcellular location">
    <subcellularLocation>
        <location evidence="1">Cell inner membrane</location>
    </subcellularLocation>
</comment>
<evidence type="ECO:0000313" key="8">
    <source>
        <dbReference type="Proteomes" id="UP000198870"/>
    </source>
</evidence>
<dbReference type="PANTHER" id="PTHR30606">
    <property type="entry name" value="LIPID A BIOSYNTHESIS LAUROYL ACYLTRANSFERASE"/>
    <property type="match status" value="1"/>
</dbReference>
<evidence type="ECO:0000256" key="1">
    <source>
        <dbReference type="ARBA" id="ARBA00004533"/>
    </source>
</evidence>
<keyword evidence="8" id="KW-1185">Reference proteome</keyword>
<proteinExistence type="predicted"/>
<dbReference type="Pfam" id="PF03279">
    <property type="entry name" value="Lip_A_acyltrans"/>
    <property type="match status" value="1"/>
</dbReference>
<dbReference type="GO" id="GO:0009247">
    <property type="term" value="P:glycolipid biosynthetic process"/>
    <property type="evidence" value="ECO:0007669"/>
    <property type="project" value="UniProtKB-ARBA"/>
</dbReference>
<dbReference type="STRING" id="419481.SAMN05216233_10635"/>
<dbReference type="EMBL" id="FMUX01000006">
    <property type="protein sequence ID" value="SCY26710.1"/>
    <property type="molecule type" value="Genomic_DNA"/>
</dbReference>
<gene>
    <name evidence="7" type="ORF">SAMN05216233_10635</name>
</gene>
<dbReference type="RefSeq" id="WP_092210477.1">
    <property type="nucleotide sequence ID" value="NZ_FMUX01000006.1"/>
</dbReference>
<dbReference type="GO" id="GO:0016746">
    <property type="term" value="F:acyltransferase activity"/>
    <property type="evidence" value="ECO:0007669"/>
    <property type="project" value="UniProtKB-KW"/>
</dbReference>
<keyword evidence="4 7" id="KW-0808">Transferase</keyword>
<dbReference type="PANTHER" id="PTHR30606:SF10">
    <property type="entry name" value="PHOSPHATIDYLINOSITOL MANNOSIDE ACYLTRANSFERASE"/>
    <property type="match status" value="1"/>
</dbReference>
<name>A0A1G5EJ46_9BACT</name>
<keyword evidence="3" id="KW-0997">Cell inner membrane</keyword>
<protein>
    <submittedName>
        <fullName evidence="7">KDO2-lipid IV(A) lauroyltransferase</fullName>
    </submittedName>
</protein>
<organism evidence="7 8">
    <name type="scientific">Desulfoluna spongiiphila</name>
    <dbReference type="NCBI Taxonomy" id="419481"/>
    <lineage>
        <taxon>Bacteria</taxon>
        <taxon>Pseudomonadati</taxon>
        <taxon>Thermodesulfobacteriota</taxon>
        <taxon>Desulfobacteria</taxon>
        <taxon>Desulfobacterales</taxon>
        <taxon>Desulfolunaceae</taxon>
        <taxon>Desulfoluna</taxon>
    </lineage>
</organism>
<evidence type="ECO:0000256" key="6">
    <source>
        <dbReference type="ARBA" id="ARBA00023315"/>
    </source>
</evidence>
<accession>A0A1G5EJ46</accession>
<evidence type="ECO:0000256" key="4">
    <source>
        <dbReference type="ARBA" id="ARBA00022679"/>
    </source>
</evidence>
<evidence type="ECO:0000313" key="7">
    <source>
        <dbReference type="EMBL" id="SCY26710.1"/>
    </source>
</evidence>